<accession>A0A1F4YFD2</accession>
<evidence type="ECO:0000313" key="1">
    <source>
        <dbReference type="EMBL" id="OGC91953.1"/>
    </source>
</evidence>
<evidence type="ECO:0000313" key="2">
    <source>
        <dbReference type="Proteomes" id="UP000178176"/>
    </source>
</evidence>
<dbReference type="EMBL" id="MEXH01000026">
    <property type="protein sequence ID" value="OGC91953.1"/>
    <property type="molecule type" value="Genomic_DNA"/>
</dbReference>
<dbReference type="AlphaFoldDB" id="A0A1F4YFD2"/>
<gene>
    <name evidence="1" type="ORF">A2876_03350</name>
</gene>
<reference evidence="1 2" key="1">
    <citation type="journal article" date="2016" name="Nat. Commun.">
        <title>Thousands of microbial genomes shed light on interconnected biogeochemical processes in an aquifer system.</title>
        <authorList>
            <person name="Anantharaman K."/>
            <person name="Brown C.T."/>
            <person name="Hug L.A."/>
            <person name="Sharon I."/>
            <person name="Castelle C.J."/>
            <person name="Probst A.J."/>
            <person name="Thomas B.C."/>
            <person name="Singh A."/>
            <person name="Wilkins M.J."/>
            <person name="Karaoz U."/>
            <person name="Brodie E.L."/>
            <person name="Williams K.H."/>
            <person name="Hubbard S.S."/>
            <person name="Banfield J.F."/>
        </authorList>
    </citation>
    <scope>NUCLEOTIDE SEQUENCE [LARGE SCALE GENOMIC DNA]</scope>
</reference>
<sequence length="171" mass="19482">MIDSPVLEFGVGPRSFEEGLLRLPNRTHPLYKTDAEIEELAHLKETLDRILENGCAGLLPRRMVPLSQADMDLMEKWSFRRLRAYEVQWATIGPENQWASVFGRGDIYWYWKICRLYPGLPANSGLELVCVETCDVSSLKPKIGPEFKVGIVTHGEIIDLLRDLGVQNAHF</sequence>
<dbReference type="Proteomes" id="UP000178176">
    <property type="component" value="Unassembled WGS sequence"/>
</dbReference>
<comment type="caution">
    <text evidence="1">The sequence shown here is derived from an EMBL/GenBank/DDBJ whole genome shotgun (WGS) entry which is preliminary data.</text>
</comment>
<protein>
    <submittedName>
        <fullName evidence="1">Uncharacterized protein</fullName>
    </submittedName>
</protein>
<name>A0A1F4YFD2_9BACT</name>
<proteinExistence type="predicted"/>
<organism evidence="1 2">
    <name type="scientific">Candidatus Amesbacteria bacterium RIFCSPHIGHO2_01_FULL_48_32b</name>
    <dbReference type="NCBI Taxonomy" id="1797253"/>
    <lineage>
        <taxon>Bacteria</taxon>
        <taxon>Candidatus Amesiibacteriota</taxon>
    </lineage>
</organism>